<accession>A0ABV2BQM5</accession>
<dbReference type="InterPro" id="IPR045361">
    <property type="entry name" value="CIS_tube_prot_N"/>
</dbReference>
<organism evidence="1 2">
    <name type="scientific">Aliikangiella maris</name>
    <dbReference type="NCBI Taxonomy" id="3162458"/>
    <lineage>
        <taxon>Bacteria</taxon>
        <taxon>Pseudomonadati</taxon>
        <taxon>Pseudomonadota</taxon>
        <taxon>Gammaproteobacteria</taxon>
        <taxon>Oceanospirillales</taxon>
        <taxon>Pleioneaceae</taxon>
        <taxon>Aliikangiella</taxon>
    </lineage>
</organism>
<sequence length="364" mass="37967">MSNGIAMLTALTSPQGQDLPDSQQVAIAVQFNPESLDLTYTNSVQKGQRKQPPQVITETKAQLSFELIFDTTHSGVDVRKITLDIAQLMDPKDPRKATRRDNSIGIPAKVLFEWGTFKFEGYIDNIKEKLDFFSSDGVPLRSSLTVSMTNAQKNLLPSSQGKKDAVDTQGNLGLDAPTDAYQSGMGKDLSLADKARQLGDENAARSLAEMNGIENLRLPEVDNLMVMNQKAFSAHTNVNTTANASFNTSLKTSGSLSSMGGTNSDFSVNTQGSTESLFGGLKVGTTQKISAPKVDLTTSVSAGITGGISAGVSLSGGAGIELGVGIDAGLGGSASVGGAMGISAGLTADVGLDADFEAGIKFDD</sequence>
<evidence type="ECO:0000313" key="2">
    <source>
        <dbReference type="Proteomes" id="UP001548189"/>
    </source>
</evidence>
<dbReference type="Pfam" id="PF19266">
    <property type="entry name" value="CIS_tube"/>
    <property type="match status" value="1"/>
</dbReference>
<gene>
    <name evidence="1" type="ORF">ABVT43_03775</name>
</gene>
<keyword evidence="2" id="KW-1185">Reference proteome</keyword>
<protein>
    <submittedName>
        <fullName evidence="1">Uncharacterized protein</fullName>
    </submittedName>
</protein>
<dbReference type="EMBL" id="JBEVCJ010000003">
    <property type="protein sequence ID" value="MET1254241.1"/>
    <property type="molecule type" value="Genomic_DNA"/>
</dbReference>
<proteinExistence type="predicted"/>
<name>A0ABV2BQM5_9GAMM</name>
<reference evidence="1 2" key="1">
    <citation type="submission" date="2024-06" db="EMBL/GenBank/DDBJ databases">
        <authorList>
            <person name="Li F."/>
        </authorList>
    </citation>
    <scope>NUCLEOTIDE SEQUENCE [LARGE SCALE GENOMIC DNA]</scope>
    <source>
        <strain evidence="1 2">GXAS 311</strain>
    </source>
</reference>
<comment type="caution">
    <text evidence="1">The sequence shown here is derived from an EMBL/GenBank/DDBJ whole genome shotgun (WGS) entry which is preliminary data.</text>
</comment>
<evidence type="ECO:0000313" key="1">
    <source>
        <dbReference type="EMBL" id="MET1254241.1"/>
    </source>
</evidence>
<dbReference type="Proteomes" id="UP001548189">
    <property type="component" value="Unassembled WGS sequence"/>
</dbReference>